<dbReference type="InterPro" id="IPR000008">
    <property type="entry name" value="C2_dom"/>
</dbReference>
<dbReference type="SMART" id="SM00239">
    <property type="entry name" value="C2"/>
    <property type="match status" value="1"/>
</dbReference>
<protein>
    <recommendedName>
        <fullName evidence="1">C2 domain-containing protein</fullName>
    </recommendedName>
</protein>
<dbReference type="InterPro" id="IPR044750">
    <property type="entry name" value="C2_SRC2/BAP"/>
</dbReference>
<dbReference type="PROSITE" id="PS50004">
    <property type="entry name" value="C2"/>
    <property type="match status" value="1"/>
</dbReference>
<dbReference type="OrthoDB" id="1606376at2759"/>
<dbReference type="Gene3D" id="2.60.40.150">
    <property type="entry name" value="C2 domain"/>
    <property type="match status" value="1"/>
</dbReference>
<dbReference type="InterPro" id="IPR035892">
    <property type="entry name" value="C2_domain_sf"/>
</dbReference>
<accession>A0A5J5B9U0</accession>
<dbReference type="AlphaFoldDB" id="A0A5J5B9U0"/>
<dbReference type="SUPFAM" id="SSF49562">
    <property type="entry name" value="C2 domain (Calcium/lipid-binding domain, CaLB)"/>
    <property type="match status" value="1"/>
</dbReference>
<feature type="domain" description="C2" evidence="1">
    <location>
        <begin position="1"/>
        <end position="111"/>
    </location>
</feature>
<dbReference type="GO" id="GO:0006952">
    <property type="term" value="P:defense response"/>
    <property type="evidence" value="ECO:0007669"/>
    <property type="project" value="InterPro"/>
</dbReference>
<dbReference type="PANTHER" id="PTHR32246">
    <property type="entry name" value="INGRESSION PROTEIN FIC1"/>
    <property type="match status" value="1"/>
</dbReference>
<evidence type="ECO:0000313" key="2">
    <source>
        <dbReference type="EMBL" id="KAA8538527.1"/>
    </source>
</evidence>
<dbReference type="CDD" id="cd04051">
    <property type="entry name" value="C2_SRC2_like"/>
    <property type="match status" value="1"/>
</dbReference>
<dbReference type="PANTHER" id="PTHR32246:SF22">
    <property type="entry name" value="C2 DOMAIN-CONTAINING PROTEIN"/>
    <property type="match status" value="1"/>
</dbReference>
<dbReference type="Proteomes" id="UP000325577">
    <property type="component" value="Linkage Group LG15"/>
</dbReference>
<evidence type="ECO:0000313" key="3">
    <source>
        <dbReference type="Proteomes" id="UP000325577"/>
    </source>
</evidence>
<name>A0A5J5B9U0_9ASTE</name>
<gene>
    <name evidence="2" type="ORF">F0562_028102</name>
</gene>
<sequence length="161" mass="18204">MECRRFEINLISASDLKNVREIFKMKVYAVISIMGDSQTEKRTPVDKINETNPVWNFNIKYTVGKKTLQNEEVKLVIKLYCERSLGDRYIGEVQTSIKQLYDHADPDGGSVIRSYPVQRDSATSQGELKLSCSFGETVTIQPPSTWKKILVVGTLDYACGS</sequence>
<dbReference type="Pfam" id="PF00168">
    <property type="entry name" value="C2"/>
    <property type="match status" value="1"/>
</dbReference>
<keyword evidence="3" id="KW-1185">Reference proteome</keyword>
<proteinExistence type="predicted"/>
<reference evidence="2 3" key="1">
    <citation type="submission" date="2019-09" db="EMBL/GenBank/DDBJ databases">
        <title>A chromosome-level genome assembly of the Chinese tupelo Nyssa sinensis.</title>
        <authorList>
            <person name="Yang X."/>
            <person name="Kang M."/>
            <person name="Yang Y."/>
            <person name="Xiong H."/>
            <person name="Wang M."/>
            <person name="Zhang Z."/>
            <person name="Wang Z."/>
            <person name="Wu H."/>
            <person name="Ma T."/>
            <person name="Liu J."/>
            <person name="Xi Z."/>
        </authorList>
    </citation>
    <scope>NUCLEOTIDE SEQUENCE [LARGE SCALE GENOMIC DNA]</scope>
    <source>
        <strain evidence="2">J267</strain>
        <tissue evidence="2">Leaf</tissue>
    </source>
</reference>
<organism evidence="2 3">
    <name type="scientific">Nyssa sinensis</name>
    <dbReference type="NCBI Taxonomy" id="561372"/>
    <lineage>
        <taxon>Eukaryota</taxon>
        <taxon>Viridiplantae</taxon>
        <taxon>Streptophyta</taxon>
        <taxon>Embryophyta</taxon>
        <taxon>Tracheophyta</taxon>
        <taxon>Spermatophyta</taxon>
        <taxon>Magnoliopsida</taxon>
        <taxon>eudicotyledons</taxon>
        <taxon>Gunneridae</taxon>
        <taxon>Pentapetalae</taxon>
        <taxon>asterids</taxon>
        <taxon>Cornales</taxon>
        <taxon>Nyssaceae</taxon>
        <taxon>Nyssa</taxon>
    </lineage>
</organism>
<evidence type="ECO:0000259" key="1">
    <source>
        <dbReference type="PROSITE" id="PS50004"/>
    </source>
</evidence>
<dbReference type="EMBL" id="CM018038">
    <property type="protein sequence ID" value="KAA8538527.1"/>
    <property type="molecule type" value="Genomic_DNA"/>
</dbReference>